<gene>
    <name evidence="1" type="ORF">SCARUB_02979</name>
</gene>
<dbReference type="Proteomes" id="UP000094056">
    <property type="component" value="Unassembled WGS sequence"/>
</dbReference>
<evidence type="ECO:0000313" key="1">
    <source>
        <dbReference type="EMBL" id="ODS31899.1"/>
    </source>
</evidence>
<organism evidence="1 2">
    <name type="scientific">Candidatus Scalindua rubra</name>
    <dbReference type="NCBI Taxonomy" id="1872076"/>
    <lineage>
        <taxon>Bacteria</taxon>
        <taxon>Pseudomonadati</taxon>
        <taxon>Planctomycetota</taxon>
        <taxon>Candidatus Brocadiia</taxon>
        <taxon>Candidatus Brocadiales</taxon>
        <taxon>Candidatus Scalinduaceae</taxon>
        <taxon>Candidatus Scalindua</taxon>
    </lineage>
</organism>
<dbReference type="InterPro" id="IPR049389">
    <property type="entry name" value="TTHA0281-like"/>
</dbReference>
<sequence length="92" mass="10216">MKAITFRKYVTEVLKNAIYEKGESSNVIIAEAPDLPGCFTQGRNFEEARENLIDAIELWVTVGLKKGEEMPIVGGCRIAADVKVPTKKKIYA</sequence>
<reference evidence="1 2" key="1">
    <citation type="submission" date="2016-07" db="EMBL/GenBank/DDBJ databases">
        <title>Draft genome of Scalindua rubra, obtained from a brine-seawater interface in the Red Sea, sheds light on salt adaptation in anammox bacteria.</title>
        <authorList>
            <person name="Speth D.R."/>
            <person name="Lagkouvardos I."/>
            <person name="Wang Y."/>
            <person name="Qian P.-Y."/>
            <person name="Dutilh B.E."/>
            <person name="Jetten M.S."/>
        </authorList>
    </citation>
    <scope>NUCLEOTIDE SEQUENCE [LARGE SCALE GENOMIC DNA]</scope>
    <source>
        <strain evidence="1">BSI-1</strain>
    </source>
</reference>
<accession>A0A1E3X8J0</accession>
<name>A0A1E3X8J0_9BACT</name>
<proteinExistence type="predicted"/>
<dbReference type="Pfam" id="PF21748">
    <property type="entry name" value="UPF0150"/>
    <property type="match status" value="1"/>
</dbReference>
<dbReference type="InterPro" id="IPR035069">
    <property type="entry name" value="TTHA1013/TTHA0281-like"/>
</dbReference>
<protein>
    <submittedName>
        <fullName evidence="1">Uncharacterized protein</fullName>
    </submittedName>
</protein>
<comment type="caution">
    <text evidence="1">The sequence shown here is derived from an EMBL/GenBank/DDBJ whole genome shotgun (WGS) entry which is preliminary data.</text>
</comment>
<dbReference type="EMBL" id="MAYW01000088">
    <property type="protein sequence ID" value="ODS31899.1"/>
    <property type="molecule type" value="Genomic_DNA"/>
</dbReference>
<dbReference type="AlphaFoldDB" id="A0A1E3X8J0"/>
<dbReference type="SUPFAM" id="SSF143100">
    <property type="entry name" value="TTHA1013/TTHA0281-like"/>
    <property type="match status" value="1"/>
</dbReference>
<evidence type="ECO:0000313" key="2">
    <source>
        <dbReference type="Proteomes" id="UP000094056"/>
    </source>
</evidence>
<dbReference type="Gene3D" id="3.30.160.250">
    <property type="match status" value="1"/>
</dbReference>